<sequence>MQCTDYGKPGDGSSAGTACALSNKSSLQDAFKKFKARRKGEMKKLKKLEKNAGAIKRTPEMKEQLRHKFLQQVLKYQGVPYHKKYHQDPQSEHYNAPLYLDCCGLVRRAQRDLERQFGFRLGRWNQAYQFDTLPIELTKEEMKPGDLVFISGTYFNPKSKKQKHDMVHVEVWMGDGEKTVGARYQRGVVQVHDSYAFESKSYYNMKYYFRSIDTWLDGICKSFCPEHEWKTLHPSPSTAACIAWAEAKVVIQLTAAEGSEWGGVTPPLRVEIAANCKHKQEEFSCSPVIVVVVIVVVIVVTQACTAPHVAITDTNIDTNNCDNNNCDNNNCDNNNCDNNIAGVSVAIVTWRITPGVVGRRCKERFLFSKSGIVHTSIPDQYFNFCHGKGGAYIQQSFQPPQ</sequence>
<dbReference type="InterPro" id="IPR038765">
    <property type="entry name" value="Papain-like_cys_pep_sf"/>
</dbReference>
<gene>
    <name evidence="6" type="ORF">PTSG_04199</name>
</gene>
<dbReference type="OrthoDB" id="202825at2759"/>
<dbReference type="SUPFAM" id="SSF54001">
    <property type="entry name" value="Cysteine proteinases"/>
    <property type="match status" value="1"/>
</dbReference>
<dbReference type="STRING" id="946362.F2U6V9"/>
<dbReference type="PANTHER" id="PTHR47664">
    <property type="entry name" value="NLPC_P60 DOMAIN-CONTAINING PROTEIN"/>
    <property type="match status" value="1"/>
</dbReference>
<dbReference type="EMBL" id="GL832963">
    <property type="protein sequence ID" value="EGD83591.1"/>
    <property type="molecule type" value="Genomic_DNA"/>
</dbReference>
<dbReference type="Gene3D" id="3.90.1720.10">
    <property type="entry name" value="endopeptidase domain like (from Nostoc punctiforme)"/>
    <property type="match status" value="1"/>
</dbReference>
<reference evidence="6" key="1">
    <citation type="submission" date="2009-08" db="EMBL/GenBank/DDBJ databases">
        <title>Annotation of Salpingoeca rosetta.</title>
        <authorList>
            <consortium name="The Broad Institute Genome Sequencing Platform"/>
            <person name="Russ C."/>
            <person name="Cuomo C."/>
            <person name="Burger G."/>
            <person name="Gray M.W."/>
            <person name="Holland P.W.H."/>
            <person name="King N."/>
            <person name="Lang F.B.F."/>
            <person name="Roger A.J."/>
            <person name="Ruiz-Trillo I."/>
            <person name="Young S.K."/>
            <person name="Zeng Q."/>
            <person name="Gargeya S."/>
            <person name="Alvarado L."/>
            <person name="Berlin A."/>
            <person name="Chapman S.B."/>
            <person name="Chen Z."/>
            <person name="Freedman E."/>
            <person name="Gellesch M."/>
            <person name="Goldberg J."/>
            <person name="Griggs A."/>
            <person name="Gujja S."/>
            <person name="Heilman E."/>
            <person name="Heiman D."/>
            <person name="Howarth C."/>
            <person name="Mehta T."/>
            <person name="Neiman D."/>
            <person name="Pearson M."/>
            <person name="Roberts A."/>
            <person name="Saif S."/>
            <person name="Shea T."/>
            <person name="Shenoy N."/>
            <person name="Sisk P."/>
            <person name="Stolte C."/>
            <person name="Sykes S."/>
            <person name="White J."/>
            <person name="Yandava C."/>
            <person name="Haas B."/>
            <person name="Nusbaum C."/>
            <person name="Birren B."/>
        </authorList>
    </citation>
    <scope>NUCLEOTIDE SEQUENCE [LARGE SCALE GENOMIC DNA]</scope>
    <source>
        <strain evidence="6">ATCC 50818</strain>
    </source>
</reference>
<dbReference type="GO" id="GO:0008234">
    <property type="term" value="F:cysteine-type peptidase activity"/>
    <property type="evidence" value="ECO:0007669"/>
    <property type="project" value="UniProtKB-KW"/>
</dbReference>
<dbReference type="InParanoid" id="F2U6V9"/>
<name>F2U6V9_SALR5</name>
<dbReference type="GO" id="GO:0006508">
    <property type="term" value="P:proteolysis"/>
    <property type="evidence" value="ECO:0007669"/>
    <property type="project" value="UniProtKB-KW"/>
</dbReference>
<evidence type="ECO:0000313" key="6">
    <source>
        <dbReference type="EMBL" id="EGD83591.1"/>
    </source>
</evidence>
<protein>
    <recommendedName>
        <fullName evidence="5">NlpC/P60 domain-containing protein</fullName>
    </recommendedName>
</protein>
<dbReference type="PROSITE" id="PS51935">
    <property type="entry name" value="NLPC_P60"/>
    <property type="match status" value="1"/>
</dbReference>
<organism evidence="7">
    <name type="scientific">Salpingoeca rosetta (strain ATCC 50818 / BSB-021)</name>
    <dbReference type="NCBI Taxonomy" id="946362"/>
    <lineage>
        <taxon>Eukaryota</taxon>
        <taxon>Choanoflagellata</taxon>
        <taxon>Craspedida</taxon>
        <taxon>Salpingoecidae</taxon>
        <taxon>Salpingoeca</taxon>
    </lineage>
</organism>
<evidence type="ECO:0000256" key="4">
    <source>
        <dbReference type="ARBA" id="ARBA00022807"/>
    </source>
</evidence>
<dbReference type="InterPro" id="IPR000064">
    <property type="entry name" value="NLP_P60_dom"/>
</dbReference>
<dbReference type="Proteomes" id="UP000007799">
    <property type="component" value="Unassembled WGS sequence"/>
</dbReference>
<keyword evidence="7" id="KW-1185">Reference proteome</keyword>
<evidence type="ECO:0000259" key="5">
    <source>
        <dbReference type="PROSITE" id="PS51935"/>
    </source>
</evidence>
<dbReference type="RefSeq" id="XP_004995095.1">
    <property type="nucleotide sequence ID" value="XM_004995038.1"/>
</dbReference>
<dbReference type="PANTHER" id="PTHR47664:SF1">
    <property type="entry name" value="CHROMOSOME UNDETERMINED SCAFFOLD_14, WHOLE GENOME SHOTGUN SEQUENCE"/>
    <property type="match status" value="1"/>
</dbReference>
<accession>F2U6V9</accession>
<dbReference type="AlphaFoldDB" id="F2U6V9"/>
<keyword evidence="3" id="KW-0378">Hydrolase</keyword>
<dbReference type="KEGG" id="sre:PTSG_04199"/>
<dbReference type="GeneID" id="16075675"/>
<dbReference type="eggNOG" id="ENOG502RYY7">
    <property type="taxonomic scope" value="Eukaryota"/>
</dbReference>
<feature type="domain" description="NlpC/P60" evidence="5">
    <location>
        <begin position="63"/>
        <end position="209"/>
    </location>
</feature>
<evidence type="ECO:0000256" key="1">
    <source>
        <dbReference type="ARBA" id="ARBA00007074"/>
    </source>
</evidence>
<comment type="similarity">
    <text evidence="1">Belongs to the peptidase C40 family.</text>
</comment>
<keyword evidence="2" id="KW-0645">Protease</keyword>
<evidence type="ECO:0000256" key="2">
    <source>
        <dbReference type="ARBA" id="ARBA00022670"/>
    </source>
</evidence>
<proteinExistence type="inferred from homology"/>
<evidence type="ECO:0000313" key="7">
    <source>
        <dbReference type="Proteomes" id="UP000007799"/>
    </source>
</evidence>
<evidence type="ECO:0000256" key="3">
    <source>
        <dbReference type="ARBA" id="ARBA00022801"/>
    </source>
</evidence>
<keyword evidence="4" id="KW-0788">Thiol protease</keyword>